<dbReference type="EMBL" id="FQVN01000002">
    <property type="protein sequence ID" value="SHE99175.1"/>
    <property type="molecule type" value="Genomic_DNA"/>
</dbReference>
<gene>
    <name evidence="3" type="ORF">SAMN05444320_102188</name>
</gene>
<dbReference type="PROSITE" id="PS50231">
    <property type="entry name" value="RICIN_B_LECTIN"/>
    <property type="match status" value="1"/>
</dbReference>
<feature type="signal peptide" evidence="2">
    <location>
        <begin position="1"/>
        <end position="31"/>
    </location>
</feature>
<dbReference type="RefSeq" id="WP_143173994.1">
    <property type="nucleotide sequence ID" value="NZ_FQVN01000002.1"/>
</dbReference>
<sequence>MRRMFPPRRAGLGFAFLMGVAALLFPTTPTAGASAASTASGPDVWTGSTTLVDGGDRAAADCHPKVDFLVNNKAVKHPETGDPHLLATEVRDGSPEPGAPVGLNHFVRSDHQLLDICVDPEERRALYLKPRHSPDRSLCYGVPRRNNVDNGALTQVPCAGTRDGTTFALFDKHDEDSSVVLKVVHRDRSGNTTFKCVVPSGGRVGPAENLVQVPCDSVDTTKSQNRWMFVGLPRTDEQ</sequence>
<dbReference type="CDD" id="cd00161">
    <property type="entry name" value="beta-trefoil_Ricin-like"/>
    <property type="match status" value="1"/>
</dbReference>
<dbReference type="AlphaFoldDB" id="A0A1M4Y0F8"/>
<keyword evidence="2" id="KW-0732">Signal</keyword>
<reference evidence="3 4" key="1">
    <citation type="submission" date="2016-11" db="EMBL/GenBank/DDBJ databases">
        <authorList>
            <person name="Jaros S."/>
            <person name="Januszkiewicz K."/>
            <person name="Wedrychowicz H."/>
        </authorList>
    </citation>
    <scope>NUCLEOTIDE SEQUENCE [LARGE SCALE GENOMIC DNA]</scope>
    <source>
        <strain evidence="3 4">DSM 44523</strain>
    </source>
</reference>
<accession>A0A1M4Y0F8</accession>
<protein>
    <submittedName>
        <fullName evidence="3">Uncharacterized protein</fullName>
    </submittedName>
</protein>
<organism evidence="3 4">
    <name type="scientific">Streptoalloteichus hindustanus</name>
    <dbReference type="NCBI Taxonomy" id="2017"/>
    <lineage>
        <taxon>Bacteria</taxon>
        <taxon>Bacillati</taxon>
        <taxon>Actinomycetota</taxon>
        <taxon>Actinomycetes</taxon>
        <taxon>Pseudonocardiales</taxon>
        <taxon>Pseudonocardiaceae</taxon>
        <taxon>Streptoalloteichus</taxon>
    </lineage>
</organism>
<evidence type="ECO:0000313" key="3">
    <source>
        <dbReference type="EMBL" id="SHE99175.1"/>
    </source>
</evidence>
<keyword evidence="4" id="KW-1185">Reference proteome</keyword>
<proteinExistence type="predicted"/>
<feature type="region of interest" description="Disordered" evidence="1">
    <location>
        <begin position="79"/>
        <end position="98"/>
    </location>
</feature>
<evidence type="ECO:0000256" key="2">
    <source>
        <dbReference type="SAM" id="SignalP"/>
    </source>
</evidence>
<name>A0A1M4Y0F8_STRHI</name>
<feature type="chain" id="PRO_5038705272" evidence="2">
    <location>
        <begin position="32"/>
        <end position="238"/>
    </location>
</feature>
<dbReference type="Proteomes" id="UP000184501">
    <property type="component" value="Unassembled WGS sequence"/>
</dbReference>
<evidence type="ECO:0000313" key="4">
    <source>
        <dbReference type="Proteomes" id="UP000184501"/>
    </source>
</evidence>
<evidence type="ECO:0000256" key="1">
    <source>
        <dbReference type="SAM" id="MobiDB-lite"/>
    </source>
</evidence>